<gene>
    <name evidence="3" type="ORF">PRZ03_07700</name>
</gene>
<dbReference type="EMBL" id="JAQQXT010000004">
    <property type="protein sequence ID" value="MDC8771453.1"/>
    <property type="molecule type" value="Genomic_DNA"/>
</dbReference>
<protein>
    <submittedName>
        <fullName evidence="3">DUF1566 domain-containing protein</fullName>
    </submittedName>
</protein>
<comment type="caution">
    <text evidence="3">The sequence shown here is derived from an EMBL/GenBank/DDBJ whole genome shotgun (WGS) entry which is preliminary data.</text>
</comment>
<feature type="domain" description="Lcl C-terminal" evidence="2">
    <location>
        <begin position="46"/>
        <end position="200"/>
    </location>
</feature>
<feature type="signal peptide" evidence="1">
    <location>
        <begin position="1"/>
        <end position="29"/>
    </location>
</feature>
<dbReference type="Pfam" id="PF07603">
    <property type="entry name" value="Lcl_C"/>
    <property type="match status" value="1"/>
</dbReference>
<dbReference type="PANTHER" id="PTHR35812">
    <property type="entry name" value="LIPOPROTEIN"/>
    <property type="match status" value="1"/>
</dbReference>
<dbReference type="PANTHER" id="PTHR35812:SF1">
    <property type="entry name" value="LIPOPROTEIN"/>
    <property type="match status" value="1"/>
</dbReference>
<keyword evidence="1" id="KW-0732">Signal</keyword>
<feature type="chain" id="PRO_5045882486" evidence="1">
    <location>
        <begin position="30"/>
        <end position="203"/>
    </location>
</feature>
<evidence type="ECO:0000259" key="2">
    <source>
        <dbReference type="Pfam" id="PF07603"/>
    </source>
</evidence>
<organism evidence="3 4">
    <name type="scientific">Roseateles albus</name>
    <dbReference type="NCBI Taxonomy" id="2987525"/>
    <lineage>
        <taxon>Bacteria</taxon>
        <taxon>Pseudomonadati</taxon>
        <taxon>Pseudomonadota</taxon>
        <taxon>Betaproteobacteria</taxon>
        <taxon>Burkholderiales</taxon>
        <taxon>Sphaerotilaceae</taxon>
        <taxon>Roseateles</taxon>
    </lineage>
</organism>
<accession>A0ABT5KC00</accession>
<dbReference type="RefSeq" id="WP_273599750.1">
    <property type="nucleotide sequence ID" value="NZ_JAQQXT010000004.1"/>
</dbReference>
<dbReference type="Proteomes" id="UP001221189">
    <property type="component" value="Unassembled WGS sequence"/>
</dbReference>
<evidence type="ECO:0000256" key="1">
    <source>
        <dbReference type="SAM" id="SignalP"/>
    </source>
</evidence>
<name>A0ABT5KC00_9BURK</name>
<sequence>MELLKPTWMSAVAAAAAAIAVWASPAAWAAQSEAPANWAPSEDGTAVIDTATQQIWQRCVAGMQWTGKTCVGEALLMTRAEAGAWALSAAKAEGLSWRLPRVPELKRLAAHSAHSAHAAERAGAQQALFPAAPSGWYWSVTVSINTTPVNQYDYANIARGRTNENADRLSVRQGWAVNLTSGEARADTDKQRKLAVRLVRSAP</sequence>
<evidence type="ECO:0000313" key="4">
    <source>
        <dbReference type="Proteomes" id="UP001221189"/>
    </source>
</evidence>
<keyword evidence="4" id="KW-1185">Reference proteome</keyword>
<proteinExistence type="predicted"/>
<dbReference type="InterPro" id="IPR011460">
    <property type="entry name" value="Lcl_C"/>
</dbReference>
<reference evidence="3 4" key="1">
    <citation type="submission" date="2022-10" db="EMBL/GenBank/DDBJ databases">
        <title>Paucibacter sp. hw1 Genome sequencing.</title>
        <authorList>
            <person name="Park S."/>
        </authorList>
    </citation>
    <scope>NUCLEOTIDE SEQUENCE [LARGE SCALE GENOMIC DNA]</scope>
    <source>
        <strain evidence="4">hw1</strain>
    </source>
</reference>
<evidence type="ECO:0000313" key="3">
    <source>
        <dbReference type="EMBL" id="MDC8771453.1"/>
    </source>
</evidence>